<dbReference type="EMBL" id="PTRC01000035">
    <property type="protein sequence ID" value="PQA72138.1"/>
    <property type="molecule type" value="Genomic_DNA"/>
</dbReference>
<dbReference type="GO" id="GO:0102029">
    <property type="term" value="F:D-lactate dehydrogenase (quinone) activity"/>
    <property type="evidence" value="ECO:0007669"/>
    <property type="project" value="UniProtKB-EC"/>
</dbReference>
<evidence type="ECO:0000256" key="5">
    <source>
        <dbReference type="HAMAP-Rule" id="MF_02092"/>
    </source>
</evidence>
<dbReference type="GO" id="GO:0004458">
    <property type="term" value="F:D-lactate dehydrogenase (cytochrome) activity"/>
    <property type="evidence" value="ECO:0007669"/>
    <property type="project" value="UniProtKB-UniRule"/>
</dbReference>
<comment type="cofactor">
    <cofactor evidence="1 5 6 7">
        <name>FAD</name>
        <dbReference type="ChEBI" id="CHEBI:57692"/>
    </cofactor>
</comment>
<evidence type="ECO:0000313" key="10">
    <source>
        <dbReference type="Proteomes" id="UP000238493"/>
    </source>
</evidence>
<dbReference type="InterPro" id="IPR006094">
    <property type="entry name" value="Oxid_FAD_bind_N"/>
</dbReference>
<protein>
    <recommendedName>
        <fullName evidence="5">Quinone-dependent D-lactate dehydrogenase</fullName>
        <ecNumber evidence="5">1.1.5.12</ecNumber>
    </recommendedName>
    <alternativeName>
        <fullName evidence="5">D-lactate dehydrogenase</fullName>
        <shortName evidence="5">D-LDH</shortName>
    </alternativeName>
</protein>
<dbReference type="InterPro" id="IPR016164">
    <property type="entry name" value="FAD-linked_Oxase-like_C"/>
</dbReference>
<feature type="binding site" evidence="5 7">
    <location>
        <position position="142"/>
    </location>
    <ligand>
        <name>FAD</name>
        <dbReference type="ChEBI" id="CHEBI:57692"/>
    </ligand>
</feature>
<organism evidence="9 10">
    <name type="scientific">Brucella oryzae</name>
    <dbReference type="NCBI Taxonomy" id="335286"/>
    <lineage>
        <taxon>Bacteria</taxon>
        <taxon>Pseudomonadati</taxon>
        <taxon>Pseudomonadota</taxon>
        <taxon>Alphaproteobacteria</taxon>
        <taxon>Hyphomicrobiales</taxon>
        <taxon>Brucellaceae</taxon>
        <taxon>Brucella/Ochrobactrum group</taxon>
        <taxon>Brucella</taxon>
    </lineage>
</organism>
<feature type="binding site" evidence="5 7">
    <location>
        <position position="135"/>
    </location>
    <ligand>
        <name>FAD</name>
        <dbReference type="ChEBI" id="CHEBI:57692"/>
    </ligand>
</feature>
<keyword evidence="10" id="KW-1185">Reference proteome</keyword>
<dbReference type="Pfam" id="PF09330">
    <property type="entry name" value="Lact-deh-memb"/>
    <property type="match status" value="1"/>
</dbReference>
<dbReference type="Gene3D" id="3.30.70.610">
    <property type="entry name" value="D-lactate dehydrogenase, cap domain, subdomain 1"/>
    <property type="match status" value="2"/>
</dbReference>
<dbReference type="InterPro" id="IPR016173">
    <property type="entry name" value="D-lactate_DH_C-sub2"/>
</dbReference>
<dbReference type="HAMAP" id="MF_02092">
    <property type="entry name" value="DLDH_Dld"/>
    <property type="match status" value="1"/>
</dbReference>
<dbReference type="InterPro" id="IPR012256">
    <property type="entry name" value="D_lactate_DH"/>
</dbReference>
<comment type="function">
    <text evidence="5 6">Catalyzes the oxidation of D-lactate to pyruvate.</text>
</comment>
<feature type="domain" description="FAD-binding PCMH-type" evidence="8">
    <location>
        <begin position="34"/>
        <end position="208"/>
    </location>
</feature>
<proteinExistence type="inferred from homology"/>
<accession>A0A2S7IW09</accession>
<dbReference type="InterPro" id="IPR016166">
    <property type="entry name" value="FAD-bd_PCMH"/>
</dbReference>
<comment type="subcellular location">
    <subcellularLocation>
        <location evidence="5">Cell inner membrane</location>
        <topology evidence="5">Peripheral membrane protein</topology>
        <orientation evidence="5">Cytoplasmic side</orientation>
    </subcellularLocation>
</comment>
<feature type="binding site" evidence="5 7">
    <location>
        <begin position="68"/>
        <end position="72"/>
    </location>
    <ligand>
        <name>FAD</name>
        <dbReference type="ChEBI" id="CHEBI:57692"/>
    </ligand>
</feature>
<dbReference type="EC" id="1.1.5.12" evidence="5"/>
<dbReference type="RefSeq" id="WP_104757001.1">
    <property type="nucleotide sequence ID" value="NZ_JBHEEO010000024.1"/>
</dbReference>
<keyword evidence="3 5" id="KW-0274">FAD</keyword>
<evidence type="ECO:0000256" key="3">
    <source>
        <dbReference type="ARBA" id="ARBA00022827"/>
    </source>
</evidence>
<dbReference type="Pfam" id="PF01565">
    <property type="entry name" value="FAD_binding_4"/>
    <property type="match status" value="1"/>
</dbReference>
<dbReference type="GO" id="GO:0031234">
    <property type="term" value="C:extrinsic component of cytoplasmic side of plasma membrane"/>
    <property type="evidence" value="ECO:0007669"/>
    <property type="project" value="UniProtKB-UniRule"/>
</dbReference>
<dbReference type="PANTHER" id="PTHR43716">
    <property type="entry name" value="D-2-HYDROXYGLUTARATE DEHYDROGENASE, MITOCHONDRIAL"/>
    <property type="match status" value="1"/>
</dbReference>
<keyword evidence="5" id="KW-0472">Membrane</keyword>
<dbReference type="OrthoDB" id="9772552at2"/>
<dbReference type="Gene3D" id="3.30.1370.20">
    <property type="entry name" value="D-lactate dehydrogenase, cap domain, subdomain 2"/>
    <property type="match status" value="1"/>
</dbReference>
<evidence type="ECO:0000313" key="9">
    <source>
        <dbReference type="EMBL" id="PQA72138.1"/>
    </source>
</evidence>
<feature type="binding site" evidence="5 7">
    <location>
        <position position="152"/>
    </location>
    <ligand>
        <name>FAD</name>
        <dbReference type="ChEBI" id="CHEBI:57692"/>
    </ligand>
</feature>
<name>A0A2S7IW09_9HYPH</name>
<dbReference type="NCBIfam" id="NF008387">
    <property type="entry name" value="PRK11183.1"/>
    <property type="match status" value="1"/>
</dbReference>
<dbReference type="SUPFAM" id="SSF56176">
    <property type="entry name" value="FAD-binding/transporter-associated domain-like"/>
    <property type="match status" value="1"/>
</dbReference>
<keyword evidence="5 6" id="KW-0874">Quinone</keyword>
<reference evidence="9 10" key="1">
    <citation type="submission" date="2018-02" db="EMBL/GenBank/DDBJ databases">
        <title>Draft genome sequence of Ochrobactrum oryzae found in Brazil.</title>
        <authorList>
            <person name="Cerdeira L."/>
            <person name="Andrade F."/>
            <person name="Zacariotto T."/>
            <person name="Barbosa B."/>
            <person name="Santos S."/>
            <person name="Cassetari V."/>
            <person name="Lincopan N."/>
        </authorList>
    </citation>
    <scope>NUCLEOTIDE SEQUENCE [LARGE SCALE GENOMIC DNA]</scope>
    <source>
        <strain evidence="9 10">OA447</strain>
    </source>
</reference>
<dbReference type="GO" id="GO:0048038">
    <property type="term" value="F:quinone binding"/>
    <property type="evidence" value="ECO:0007669"/>
    <property type="project" value="UniProtKB-KW"/>
</dbReference>
<comment type="similarity">
    <text evidence="5">Belongs to the quinone-dependent D-lactate dehydrogenase family.</text>
</comment>
<comment type="caution">
    <text evidence="9">The sequence shown here is derived from an EMBL/GenBank/DDBJ whole genome shotgun (WGS) entry which is preliminary data.</text>
</comment>
<dbReference type="PANTHER" id="PTHR43716:SF1">
    <property type="entry name" value="D-2-HYDROXYGLUTARATE DEHYDROGENASE, MITOCHONDRIAL"/>
    <property type="match status" value="1"/>
</dbReference>
<evidence type="ECO:0000256" key="2">
    <source>
        <dbReference type="ARBA" id="ARBA00022630"/>
    </source>
</evidence>
<dbReference type="Proteomes" id="UP000238493">
    <property type="component" value="Unassembled WGS sequence"/>
</dbReference>
<keyword evidence="4 5" id="KW-0560">Oxidoreductase</keyword>
<keyword evidence="5" id="KW-0997">Cell inner membrane</keyword>
<sequence length="568" mass="63416">MIDLVEKLRRIVGRRHVLTGDTQTRRFRQGYRYGGGKALAVVRPGTLLEMWHVLESCHKAGTIIICQAANTGLTGGSTPVPEGYDRKVVIINTLRLRRLDLIAQGAQVVSQPGVTLDQLEKSLRPFGREPHSVIGSSCIGASVTGGICNNSGGSLIRRGPAYTQLALFARIDANGDLKLVNHLGIDLGNTAEEILGRLDKGEIPAANVDQSSNLCASDHEYCNHVRDISATTPARYNADPRRLYEASGSAGKLAIFALRIDTFQADDETQVFYIGSNDPEELESIRRDMLSTFENLPIAGEYMHRSAYDLSRRYGKDLFLFLQTFGTDKIPLAFSIKSRFDGITEKLRLGSAISDRLLQFVTGLLPDHLPIRLNSFRDGYEHHLLLKMGNEGIDEARRYLAERFPTTHGDFFECTDEEGKAAFLNRFAVGGSVVRYRAVHAKTVEDIVALDIALPRNTLDWFERLPAEIEKKIDVTMYCGHFFCHVLHQEYLVKKGEDCEALKKAILALLEERGAKYPAEHNVGHLYEAEESLKQFYRDLDPTNAFNPGLGQTSRLLNWQEAGHHSRC</sequence>
<dbReference type="AlphaFoldDB" id="A0A2S7IW09"/>
<feature type="binding site" evidence="7">
    <location>
        <position position="250"/>
    </location>
    <ligand>
        <name>FAD</name>
        <dbReference type="ChEBI" id="CHEBI:57692"/>
    </ligand>
</feature>
<gene>
    <name evidence="5" type="primary">dld</name>
    <name evidence="9" type="ORF">C3731_18040</name>
</gene>
<evidence type="ECO:0000256" key="6">
    <source>
        <dbReference type="PIRNR" id="PIRNR000101"/>
    </source>
</evidence>
<dbReference type="GO" id="GO:0055085">
    <property type="term" value="P:transmembrane transport"/>
    <property type="evidence" value="ECO:0007669"/>
    <property type="project" value="InterPro"/>
</dbReference>
<dbReference type="PIRSF" id="PIRSF000101">
    <property type="entry name" value="D-lactate_dh"/>
    <property type="match status" value="1"/>
</dbReference>
<dbReference type="InterPro" id="IPR016169">
    <property type="entry name" value="FAD-bd_PCMH_sub2"/>
</dbReference>
<comment type="catalytic activity">
    <reaction evidence="5 6">
        <text>(R)-lactate + a quinone = a quinol + pyruvate</text>
        <dbReference type="Rhea" id="RHEA:51468"/>
        <dbReference type="ChEBI" id="CHEBI:15361"/>
        <dbReference type="ChEBI" id="CHEBI:16004"/>
        <dbReference type="ChEBI" id="CHEBI:24646"/>
        <dbReference type="ChEBI" id="CHEBI:132124"/>
        <dbReference type="EC" id="1.1.5.12"/>
    </reaction>
</comment>
<evidence type="ECO:0000256" key="4">
    <source>
        <dbReference type="ARBA" id="ARBA00023002"/>
    </source>
</evidence>
<feature type="binding site" evidence="5 7">
    <location>
        <begin position="76"/>
        <end position="77"/>
    </location>
    <ligand>
        <name>FAD</name>
        <dbReference type="ChEBI" id="CHEBI:57692"/>
    </ligand>
</feature>
<keyword evidence="2 5" id="KW-0285">Flavoprotein</keyword>
<evidence type="ECO:0000256" key="1">
    <source>
        <dbReference type="ARBA" id="ARBA00001974"/>
    </source>
</evidence>
<dbReference type="PROSITE" id="PS51387">
    <property type="entry name" value="FAD_PCMH"/>
    <property type="match status" value="1"/>
</dbReference>
<keyword evidence="5" id="KW-1003">Cell membrane</keyword>
<dbReference type="Gene3D" id="3.30.43.10">
    <property type="entry name" value="Uridine Diphospho-n-acetylenolpyruvylglucosamine Reductase, domain 2"/>
    <property type="match status" value="1"/>
</dbReference>
<dbReference type="InterPro" id="IPR016167">
    <property type="entry name" value="FAD-bd_PCMH_sub1"/>
</dbReference>
<dbReference type="InterPro" id="IPR036318">
    <property type="entry name" value="FAD-bd_PCMH-like_sf"/>
</dbReference>
<dbReference type="GO" id="GO:0006089">
    <property type="term" value="P:lactate metabolic process"/>
    <property type="evidence" value="ECO:0007669"/>
    <property type="project" value="UniProtKB-UniRule"/>
</dbReference>
<feature type="binding site" evidence="5 7">
    <location>
        <position position="255"/>
    </location>
    <ligand>
        <name>FAD</name>
        <dbReference type="ChEBI" id="CHEBI:57692"/>
    </ligand>
</feature>
<dbReference type="Gene3D" id="3.30.465.10">
    <property type="match status" value="1"/>
</dbReference>
<evidence type="ECO:0000256" key="7">
    <source>
        <dbReference type="PIRSR" id="PIRSR000101-1"/>
    </source>
</evidence>
<dbReference type="GO" id="GO:0071949">
    <property type="term" value="F:FAD binding"/>
    <property type="evidence" value="ECO:0007669"/>
    <property type="project" value="InterPro"/>
</dbReference>
<dbReference type="GO" id="GO:0022904">
    <property type="term" value="P:respiratory electron transport chain"/>
    <property type="evidence" value="ECO:0007669"/>
    <property type="project" value="InterPro"/>
</dbReference>
<dbReference type="SUPFAM" id="SSF55103">
    <property type="entry name" value="FAD-linked oxidases, C-terminal domain"/>
    <property type="match status" value="1"/>
</dbReference>
<dbReference type="InterPro" id="IPR016172">
    <property type="entry name" value="D-lactate_DH_C-sub1"/>
</dbReference>
<dbReference type="InterPro" id="IPR051264">
    <property type="entry name" value="FAD-oxidored/transferase_4"/>
</dbReference>
<evidence type="ECO:0000259" key="8">
    <source>
        <dbReference type="PROSITE" id="PS51387"/>
    </source>
</evidence>
<dbReference type="InterPro" id="IPR015409">
    <property type="entry name" value="Lactate_DH_C"/>
</dbReference>